<gene>
    <name evidence="2" type="primary">Vigan.03G069200</name>
    <name evidence="2" type="ORF">VIGAN_03069200</name>
</gene>
<keyword evidence="1" id="KW-1133">Transmembrane helix</keyword>
<feature type="non-terminal residue" evidence="2">
    <location>
        <position position="1"/>
    </location>
</feature>
<dbReference type="Proteomes" id="UP000291084">
    <property type="component" value="Chromosome 3"/>
</dbReference>
<sequence>KNKVPTSPSSFLYIHCTFSPFLSSFHTKPISFQLISFCKMPSKRNMSSLILCLFAIFLFVFSAVASRELKDLSNRDRRAFNGDSRLFWGGGPNYFGGYGGGYFGPYDPRFGRYPFYGGGGLNNPYGGFNNPNIGFGGLNPFGGFGNPNIGFGNPNIGGGLGNPIGGGFNVGARVP</sequence>
<evidence type="ECO:0000313" key="2">
    <source>
        <dbReference type="EMBL" id="BAT81041.1"/>
    </source>
</evidence>
<protein>
    <submittedName>
        <fullName evidence="2">Uncharacterized protein</fullName>
    </submittedName>
</protein>
<keyword evidence="3" id="KW-1185">Reference proteome</keyword>
<dbReference type="AlphaFoldDB" id="A0A0S3RKM0"/>
<reference evidence="2 3" key="1">
    <citation type="journal article" date="2015" name="Sci. Rep.">
        <title>The power of single molecule real-time sequencing technology in the de novo assembly of a eukaryotic genome.</title>
        <authorList>
            <person name="Sakai H."/>
            <person name="Naito K."/>
            <person name="Ogiso-Tanaka E."/>
            <person name="Takahashi Y."/>
            <person name="Iseki K."/>
            <person name="Muto C."/>
            <person name="Satou K."/>
            <person name="Teruya K."/>
            <person name="Shiroma A."/>
            <person name="Shimoji M."/>
            <person name="Hirano T."/>
            <person name="Itoh T."/>
            <person name="Kaga A."/>
            <person name="Tomooka N."/>
        </authorList>
    </citation>
    <scope>NUCLEOTIDE SEQUENCE [LARGE SCALE GENOMIC DNA]</scope>
    <source>
        <strain evidence="3">cv. Shumari</strain>
    </source>
</reference>
<dbReference type="OrthoDB" id="10636231at2759"/>
<accession>A0A0S3RKM0</accession>
<organism evidence="2 3">
    <name type="scientific">Vigna angularis var. angularis</name>
    <dbReference type="NCBI Taxonomy" id="157739"/>
    <lineage>
        <taxon>Eukaryota</taxon>
        <taxon>Viridiplantae</taxon>
        <taxon>Streptophyta</taxon>
        <taxon>Embryophyta</taxon>
        <taxon>Tracheophyta</taxon>
        <taxon>Spermatophyta</taxon>
        <taxon>Magnoliopsida</taxon>
        <taxon>eudicotyledons</taxon>
        <taxon>Gunneridae</taxon>
        <taxon>Pentapetalae</taxon>
        <taxon>rosids</taxon>
        <taxon>fabids</taxon>
        <taxon>Fabales</taxon>
        <taxon>Fabaceae</taxon>
        <taxon>Papilionoideae</taxon>
        <taxon>50 kb inversion clade</taxon>
        <taxon>NPAAA clade</taxon>
        <taxon>indigoferoid/millettioid clade</taxon>
        <taxon>Phaseoleae</taxon>
        <taxon>Vigna</taxon>
    </lineage>
</organism>
<name>A0A0S3RKM0_PHAAN</name>
<proteinExistence type="predicted"/>
<evidence type="ECO:0000313" key="3">
    <source>
        <dbReference type="Proteomes" id="UP000291084"/>
    </source>
</evidence>
<feature type="transmembrane region" description="Helical" evidence="1">
    <location>
        <begin position="46"/>
        <end position="65"/>
    </location>
</feature>
<keyword evidence="1" id="KW-0472">Membrane</keyword>
<keyword evidence="1" id="KW-0812">Transmembrane</keyword>
<evidence type="ECO:0000256" key="1">
    <source>
        <dbReference type="SAM" id="Phobius"/>
    </source>
</evidence>
<dbReference type="EMBL" id="AP015036">
    <property type="protein sequence ID" value="BAT81041.1"/>
    <property type="molecule type" value="Genomic_DNA"/>
</dbReference>